<proteinExistence type="predicted"/>
<protein>
    <submittedName>
        <fullName evidence="1">Conjugal transfer protein TraL</fullName>
    </submittedName>
</protein>
<dbReference type="Proteomes" id="UP000241868">
    <property type="component" value="Unassembled WGS sequence"/>
</dbReference>
<dbReference type="EMBL" id="PXYY01000171">
    <property type="protein sequence ID" value="PSJ79188.1"/>
    <property type="molecule type" value="Genomic_DNA"/>
</dbReference>
<accession>A0A2P7TWS9</accession>
<name>A0A2P7TWS9_9NEIS</name>
<sequence>NRNPDTFGADIKKMTSANLTLSEAQSSELFGLMPRQRLRTVQKDLFARLDQVPFIATAHHEQTGE</sequence>
<comment type="caution">
    <text evidence="1">The sequence shown here is derived from an EMBL/GenBank/DDBJ whole genome shotgun (WGS) entry which is preliminary data.</text>
</comment>
<keyword evidence="2" id="KW-1185">Reference proteome</keyword>
<evidence type="ECO:0000313" key="2">
    <source>
        <dbReference type="Proteomes" id="UP000241868"/>
    </source>
</evidence>
<evidence type="ECO:0000313" key="1">
    <source>
        <dbReference type="EMBL" id="PSJ79188.1"/>
    </source>
</evidence>
<organism evidence="1 2">
    <name type="scientific">Neisseria iguanae</name>
    <dbReference type="NCBI Taxonomy" id="90242"/>
    <lineage>
        <taxon>Bacteria</taxon>
        <taxon>Pseudomonadati</taxon>
        <taxon>Pseudomonadota</taxon>
        <taxon>Betaproteobacteria</taxon>
        <taxon>Neisseriales</taxon>
        <taxon>Neisseriaceae</taxon>
        <taxon>Neisseria</taxon>
    </lineage>
</organism>
<reference evidence="1 2" key="1">
    <citation type="submission" date="2018-03" db="EMBL/GenBank/DDBJ databases">
        <title>Neisseria weixii sp. nov., isolated from the intestinal contents of Tibetan Plateau pika (Ochotona curzoniae) in Yushu, Qinghai Province, China.</title>
        <authorList>
            <person name="Gui Z."/>
        </authorList>
    </citation>
    <scope>NUCLEOTIDE SEQUENCE [LARGE SCALE GENOMIC DNA]</scope>
    <source>
        <strain evidence="1 2">ATCC 51483</strain>
    </source>
</reference>
<gene>
    <name evidence="1" type="ORF">C7N83_13765</name>
</gene>
<feature type="non-terminal residue" evidence="1">
    <location>
        <position position="1"/>
    </location>
</feature>
<dbReference type="AlphaFoldDB" id="A0A2P7TWS9"/>